<accession>A0A0J7Y2T2</accession>
<dbReference type="Gene3D" id="3.10.450.50">
    <property type="match status" value="1"/>
</dbReference>
<dbReference type="RefSeq" id="WP_066602667.1">
    <property type="nucleotide sequence ID" value="NZ_KQ130434.1"/>
</dbReference>
<comment type="caution">
    <text evidence="2">The sequence shown here is derived from an EMBL/GenBank/DDBJ whole genome shotgun (WGS) entry which is preliminary data.</text>
</comment>
<dbReference type="SUPFAM" id="SSF54427">
    <property type="entry name" value="NTF2-like"/>
    <property type="match status" value="1"/>
</dbReference>
<sequence>MDLEQRIRRLEDRNAISDLVVSYFLASDDDDSDGVAASFIPDATFSSSGVLNATGRDAIVEFIKTARSYMGLTVHTPHYVQCRFESDDRATGLVGAHLELVLGGTSVVGAVRYVDSYVRDGEVWRFASRDMRTVHIAPWDEVGAAFASTTPVRWPGGEAAASDFPRKS</sequence>
<dbReference type="AlphaFoldDB" id="A0A0J7Y2T2"/>
<dbReference type="Proteomes" id="UP000052232">
    <property type="component" value="Unassembled WGS sequence"/>
</dbReference>
<protein>
    <recommendedName>
        <fullName evidence="1">SnoaL-like domain-containing protein</fullName>
    </recommendedName>
</protein>
<gene>
    <name evidence="2" type="ORF">V473_08980</name>
</gene>
<keyword evidence="3" id="KW-1185">Reference proteome</keyword>
<feature type="domain" description="SnoaL-like" evidence="1">
    <location>
        <begin position="8"/>
        <end position="130"/>
    </location>
</feature>
<dbReference type="PATRIC" id="fig|1420583.3.peg.1803"/>
<proteinExistence type="predicted"/>
<reference evidence="2 3" key="1">
    <citation type="journal article" date="2015" name="G3 (Bethesda)">
        <title>Insights into Ongoing Evolution of the Hexachlorocyclohexane Catabolic Pathway from Comparative Genomics of Ten Sphingomonadaceae Strains.</title>
        <authorList>
            <person name="Pearce S.L."/>
            <person name="Oakeshott J.G."/>
            <person name="Pandey G."/>
        </authorList>
    </citation>
    <scope>NUCLEOTIDE SEQUENCE [LARGE SCALE GENOMIC DNA]</scope>
    <source>
        <strain evidence="2 3">LL01</strain>
    </source>
</reference>
<dbReference type="InterPro" id="IPR032710">
    <property type="entry name" value="NTF2-like_dom_sf"/>
</dbReference>
<dbReference type="STRING" id="1420583.V473_08980"/>
<dbReference type="EMBL" id="JACT01000001">
    <property type="protein sequence ID" value="KMS58251.1"/>
    <property type="molecule type" value="Genomic_DNA"/>
</dbReference>
<evidence type="ECO:0000313" key="2">
    <source>
        <dbReference type="EMBL" id="KMS58251.1"/>
    </source>
</evidence>
<organism evidence="2 3">
    <name type="scientific">Sphingobium cupriresistens LL01</name>
    <dbReference type="NCBI Taxonomy" id="1420583"/>
    <lineage>
        <taxon>Bacteria</taxon>
        <taxon>Pseudomonadati</taxon>
        <taxon>Pseudomonadota</taxon>
        <taxon>Alphaproteobacteria</taxon>
        <taxon>Sphingomonadales</taxon>
        <taxon>Sphingomonadaceae</taxon>
        <taxon>Sphingobium</taxon>
    </lineage>
</organism>
<dbReference type="InterPro" id="IPR037401">
    <property type="entry name" value="SnoaL-like"/>
</dbReference>
<dbReference type="Pfam" id="PF13577">
    <property type="entry name" value="SnoaL_4"/>
    <property type="match status" value="1"/>
</dbReference>
<dbReference type="CDD" id="cd00531">
    <property type="entry name" value="NTF2_like"/>
    <property type="match status" value="1"/>
</dbReference>
<evidence type="ECO:0000259" key="1">
    <source>
        <dbReference type="Pfam" id="PF13577"/>
    </source>
</evidence>
<evidence type="ECO:0000313" key="3">
    <source>
        <dbReference type="Proteomes" id="UP000052232"/>
    </source>
</evidence>
<name>A0A0J7Y2T2_9SPHN</name>